<keyword evidence="9" id="KW-0238">DNA-binding</keyword>
<comment type="cofactor">
    <cofactor evidence="1">
        <name>[4Fe-4S] cluster</name>
        <dbReference type="ChEBI" id="CHEBI:49883"/>
    </cofactor>
</comment>
<evidence type="ECO:0000256" key="6">
    <source>
        <dbReference type="ARBA" id="ARBA00022723"/>
    </source>
</evidence>
<dbReference type="InterPro" id="IPR016558">
    <property type="entry name" value="DNA_primase_lsu_euk"/>
</dbReference>
<dbReference type="GO" id="GO:0006269">
    <property type="term" value="P:DNA replication, synthesis of primer"/>
    <property type="evidence" value="ECO:0007669"/>
    <property type="project" value="UniProtKB-KW"/>
</dbReference>
<feature type="domain" description="DNA primase large subunit C-terminal" evidence="11">
    <location>
        <begin position="327"/>
        <end position="508"/>
    </location>
</feature>
<organism evidence="12 13">
    <name type="scientific">Naegleria lovaniensis</name>
    <name type="common">Amoeba</name>
    <dbReference type="NCBI Taxonomy" id="51637"/>
    <lineage>
        <taxon>Eukaryota</taxon>
        <taxon>Discoba</taxon>
        <taxon>Heterolobosea</taxon>
        <taxon>Tetramitia</taxon>
        <taxon>Eutetramitia</taxon>
        <taxon>Vahlkampfiidae</taxon>
        <taxon>Naegleria</taxon>
    </lineage>
</organism>
<evidence type="ECO:0000313" key="13">
    <source>
        <dbReference type="Proteomes" id="UP000816034"/>
    </source>
</evidence>
<dbReference type="CDD" id="cd07322">
    <property type="entry name" value="PriL_PriS_Eukaryotic"/>
    <property type="match status" value="1"/>
</dbReference>
<dbReference type="RefSeq" id="XP_044555866.1">
    <property type="nucleotide sequence ID" value="XM_044693297.1"/>
</dbReference>
<dbReference type="Pfam" id="PF04104">
    <property type="entry name" value="DNA_primase_lrg"/>
    <property type="match status" value="1"/>
</dbReference>
<dbReference type="GO" id="GO:0005658">
    <property type="term" value="C:alpha DNA polymerase:primase complex"/>
    <property type="evidence" value="ECO:0007669"/>
    <property type="project" value="TreeGrafter"/>
</dbReference>
<evidence type="ECO:0000256" key="2">
    <source>
        <dbReference type="ARBA" id="ARBA00010564"/>
    </source>
</evidence>
<dbReference type="Proteomes" id="UP000816034">
    <property type="component" value="Unassembled WGS sequence"/>
</dbReference>
<feature type="compositionally biased region" description="Polar residues" evidence="10">
    <location>
        <begin position="541"/>
        <end position="552"/>
    </location>
</feature>
<evidence type="ECO:0000256" key="3">
    <source>
        <dbReference type="ARBA" id="ARBA00022485"/>
    </source>
</evidence>
<dbReference type="AlphaFoldDB" id="A0AA88H887"/>
<dbReference type="GO" id="GO:0046872">
    <property type="term" value="F:metal ion binding"/>
    <property type="evidence" value="ECO:0007669"/>
    <property type="project" value="UniProtKB-KW"/>
</dbReference>
<evidence type="ECO:0000256" key="1">
    <source>
        <dbReference type="ARBA" id="ARBA00001966"/>
    </source>
</evidence>
<proteinExistence type="inferred from homology"/>
<evidence type="ECO:0000256" key="8">
    <source>
        <dbReference type="ARBA" id="ARBA00023014"/>
    </source>
</evidence>
<dbReference type="InterPro" id="IPR058560">
    <property type="entry name" value="DNA_primase_C"/>
</dbReference>
<dbReference type="EMBL" id="PYSW02000001">
    <property type="protein sequence ID" value="KAG2393972.1"/>
    <property type="molecule type" value="Genomic_DNA"/>
</dbReference>
<comment type="caution">
    <text evidence="12">The sequence shown here is derived from an EMBL/GenBank/DDBJ whole genome shotgun (WGS) entry which is preliminary data.</text>
</comment>
<keyword evidence="4" id="KW-0639">Primosome</keyword>
<feature type="region of interest" description="Disordered" evidence="10">
    <location>
        <begin position="519"/>
        <end position="552"/>
    </location>
</feature>
<comment type="similarity">
    <text evidence="2">Belongs to the eukaryotic-type primase large subunit family.</text>
</comment>
<keyword evidence="8" id="KW-0411">Iron-sulfur</keyword>
<gene>
    <name evidence="12" type="ORF">C9374_003736</name>
</gene>
<evidence type="ECO:0000259" key="11">
    <source>
        <dbReference type="Pfam" id="PF04104"/>
    </source>
</evidence>
<protein>
    <recommendedName>
        <fullName evidence="11">DNA primase large subunit C-terminal domain-containing protein</fullName>
    </recommendedName>
</protein>
<dbReference type="Gene3D" id="1.20.930.80">
    <property type="match status" value="1"/>
</dbReference>
<reference evidence="12 13" key="1">
    <citation type="journal article" date="2018" name="BMC Genomics">
        <title>The genome of Naegleria lovaniensis, the basis for a comparative approach to unravel pathogenicity factors of the human pathogenic amoeba N. fowleri.</title>
        <authorList>
            <person name="Liechti N."/>
            <person name="Schurch N."/>
            <person name="Bruggmann R."/>
            <person name="Wittwer M."/>
        </authorList>
    </citation>
    <scope>NUCLEOTIDE SEQUENCE [LARGE SCALE GENOMIC DNA]</scope>
    <source>
        <strain evidence="12 13">ATCC 30569</strain>
    </source>
</reference>
<name>A0AA88H887_NAELO</name>
<feature type="compositionally biased region" description="Low complexity" evidence="10">
    <location>
        <begin position="521"/>
        <end position="538"/>
    </location>
</feature>
<evidence type="ECO:0000256" key="5">
    <source>
        <dbReference type="ARBA" id="ARBA00022705"/>
    </source>
</evidence>
<feature type="compositionally biased region" description="Basic residues" evidence="10">
    <location>
        <begin position="1"/>
        <end position="21"/>
    </location>
</feature>
<feature type="region of interest" description="Disordered" evidence="10">
    <location>
        <begin position="1"/>
        <end position="33"/>
    </location>
</feature>
<accession>A0AA88H887</accession>
<dbReference type="GO" id="GO:0051539">
    <property type="term" value="F:4 iron, 4 sulfur cluster binding"/>
    <property type="evidence" value="ECO:0007669"/>
    <property type="project" value="UniProtKB-KW"/>
</dbReference>
<evidence type="ECO:0000256" key="10">
    <source>
        <dbReference type="SAM" id="MobiDB-lite"/>
    </source>
</evidence>
<keyword evidence="6" id="KW-0479">Metal-binding</keyword>
<dbReference type="PANTHER" id="PTHR10537:SF3">
    <property type="entry name" value="DNA PRIMASE LARGE SUBUNIT"/>
    <property type="match status" value="1"/>
</dbReference>
<dbReference type="GeneID" id="68096191"/>
<dbReference type="GO" id="GO:0003677">
    <property type="term" value="F:DNA binding"/>
    <property type="evidence" value="ECO:0007669"/>
    <property type="project" value="UniProtKB-KW"/>
</dbReference>
<dbReference type="InterPro" id="IPR007238">
    <property type="entry name" value="DNA_primase_lsu_euk/arc"/>
</dbReference>
<evidence type="ECO:0000256" key="9">
    <source>
        <dbReference type="ARBA" id="ARBA00023125"/>
    </source>
</evidence>
<sequence length="552" mass="63895">MVQSLKSKKHTSKLHAGRNKGHIPIGSLSSSSDTPYQNHSWKSMYHLPPTGEITLEQFEEYSFQRLKLLKMIDTWKARNISGKALQDNIIEESNKIFDLRIAQDLDHCEPDWISHHILRLAFAKNEQLKQWFLTTECALFESRLMYDSSQDSYIDILQRNGIIAERVSVEEKRKLESPLSKMFTKYYFHLQYQQKENTENDGPILVTHKSHSNMERFNVEDTLVFKVDFVSVLQLVGNRSVYIQNGKAYLFLHDLTSLIKQHYRANLAVALAKIQSLYPEYLKEEEKDRLLPFLRDVIPAASEGKSLFSNTTSFMSTGEVKPEQIDALSKQSFPLCMRVLYKELKEKHHLKHYGRMQFGLFLKGIGLKLEDALQFWKDHFTADNTMTSDSFDKQYAYNIRHNYGKEGKKTNYSPYGCTKIINNPEYVCPFKVFKPEELRNEIRSYGGGSSFDEKEVQEVVDLAKDHHYQLACRRFFELSHGIQKKANNMQLIDKEDDGVPFSHPNSYFSKSVKWLREKNSAHSAQPAAASSSSDQEPATATDLNETNSMQDE</sequence>
<keyword evidence="7" id="KW-0408">Iron</keyword>
<evidence type="ECO:0000256" key="7">
    <source>
        <dbReference type="ARBA" id="ARBA00023004"/>
    </source>
</evidence>
<keyword evidence="13" id="KW-1185">Reference proteome</keyword>
<dbReference type="Pfam" id="PF26466">
    <property type="entry name" value="DNA_primase_lrg_N"/>
    <property type="match status" value="1"/>
</dbReference>
<evidence type="ECO:0000313" key="12">
    <source>
        <dbReference type="EMBL" id="KAG2393972.1"/>
    </source>
</evidence>
<keyword evidence="5" id="KW-0235">DNA replication</keyword>
<dbReference type="PANTHER" id="PTHR10537">
    <property type="entry name" value="DNA PRIMASE LARGE SUBUNIT"/>
    <property type="match status" value="1"/>
</dbReference>
<keyword evidence="3" id="KW-0004">4Fe-4S</keyword>
<dbReference type="GO" id="GO:0006270">
    <property type="term" value="P:DNA replication initiation"/>
    <property type="evidence" value="ECO:0007669"/>
    <property type="project" value="TreeGrafter"/>
</dbReference>
<evidence type="ECO:0000256" key="4">
    <source>
        <dbReference type="ARBA" id="ARBA00022515"/>
    </source>
</evidence>